<accession>A0A955L6W2</accession>
<dbReference type="Proteomes" id="UP000754563">
    <property type="component" value="Unassembled WGS sequence"/>
</dbReference>
<proteinExistence type="predicted"/>
<evidence type="ECO:0000313" key="2">
    <source>
        <dbReference type="EMBL" id="MCA9385058.1"/>
    </source>
</evidence>
<reference evidence="2" key="1">
    <citation type="submission" date="2020-04" db="EMBL/GenBank/DDBJ databases">
        <authorList>
            <person name="Zhang T."/>
        </authorList>
    </citation>
    <scope>NUCLEOTIDE SEQUENCE</scope>
    <source>
        <strain evidence="2">HKST-UBA11</strain>
    </source>
</reference>
<dbReference type="SMART" id="SM00842">
    <property type="entry name" value="FtsA"/>
    <property type="match status" value="1"/>
</dbReference>
<dbReference type="EMBL" id="JAGQLH010000002">
    <property type="protein sequence ID" value="MCA9385058.1"/>
    <property type="molecule type" value="Genomic_DNA"/>
</dbReference>
<reference evidence="2" key="2">
    <citation type="journal article" date="2021" name="Microbiome">
        <title>Successional dynamics and alternative stable states in a saline activated sludge microbial community over 9 years.</title>
        <authorList>
            <person name="Wang Y."/>
            <person name="Ye J."/>
            <person name="Ju F."/>
            <person name="Liu L."/>
            <person name="Boyd J.A."/>
            <person name="Deng Y."/>
            <person name="Parks D.H."/>
            <person name="Jiang X."/>
            <person name="Yin X."/>
            <person name="Woodcroft B.J."/>
            <person name="Tyson G.W."/>
            <person name="Hugenholtz P."/>
            <person name="Polz M.F."/>
            <person name="Zhang T."/>
        </authorList>
    </citation>
    <scope>NUCLEOTIDE SEQUENCE</scope>
    <source>
        <strain evidence="2">HKST-UBA11</strain>
    </source>
</reference>
<dbReference type="SUPFAM" id="SSF53067">
    <property type="entry name" value="Actin-like ATPase domain"/>
    <property type="match status" value="2"/>
</dbReference>
<organism evidence="2 3">
    <name type="scientific">Candidatus Dojkabacteria bacterium</name>
    <dbReference type="NCBI Taxonomy" id="2099670"/>
    <lineage>
        <taxon>Bacteria</taxon>
        <taxon>Candidatus Dojkabacteria</taxon>
    </lineage>
</organism>
<evidence type="ECO:0000313" key="3">
    <source>
        <dbReference type="Proteomes" id="UP000754563"/>
    </source>
</evidence>
<dbReference type="InterPro" id="IPR050696">
    <property type="entry name" value="FtsA/MreB"/>
</dbReference>
<dbReference type="Pfam" id="PF14450">
    <property type="entry name" value="FtsA"/>
    <property type="match status" value="1"/>
</dbReference>
<feature type="domain" description="SHS2" evidence="1">
    <location>
        <begin position="24"/>
        <end position="233"/>
    </location>
</feature>
<comment type="caution">
    <text evidence="2">The sequence shown here is derived from an EMBL/GenBank/DDBJ whole genome shotgun (WGS) entry which is preliminary data.</text>
</comment>
<dbReference type="AlphaFoldDB" id="A0A955L6W2"/>
<dbReference type="Gene3D" id="3.30.420.40">
    <property type="match status" value="2"/>
</dbReference>
<protein>
    <submittedName>
        <fullName evidence="2">Ethanolamine ammonia-lyase reactivating factor EutA</fullName>
    </submittedName>
</protein>
<dbReference type="InterPro" id="IPR043129">
    <property type="entry name" value="ATPase_NBD"/>
</dbReference>
<dbReference type="InterPro" id="IPR003494">
    <property type="entry name" value="SHS2_FtsA"/>
</dbReference>
<dbReference type="GO" id="GO:0051301">
    <property type="term" value="P:cell division"/>
    <property type="evidence" value="ECO:0007669"/>
    <property type="project" value="InterPro"/>
</dbReference>
<name>A0A955L6W2_9BACT</name>
<evidence type="ECO:0000259" key="1">
    <source>
        <dbReference type="SMART" id="SM00842"/>
    </source>
</evidence>
<sequence length="417" mass="46242">MAFSLFSKKQKQEKDSLFTEESVFLTLDVGTEFIKSAIYRVNDNGAEIIGYSRVKQHSKAMEGAMVVNIEHVCSAADRGIGEALAVADKILGEECPFPEFVTMGISGELVKGVSIVANYERENPDERITHDELQDVVESVREQAFPDSIEDIAEEMGTSPNKIKEIMSHIDSTYIDGVKVDDPIGFTGEEVSYRVFSTFAPSLHINSLYEIADRLELEILTIDVQPYAIAKMFKGSHKSDFSSIFIDVGGGTSDVALIQDGGILGTKMVAFGGRVFSRRIATALNLELHDAEELKINYALRKVQETTQKKVKVAIAKDAHLWSEAMEIALEEFKEVESFPTEIHLSGGGSELPELKEALMAYPWLTVLPFERFPKINHIYPNQIEHIEDRTGMMIGTGDVAPAALTSISFEHIKNLL</sequence>
<gene>
    <name evidence="2" type="ORF">KC717_00255</name>
</gene>
<dbReference type="PANTHER" id="PTHR32432">
    <property type="entry name" value="CELL DIVISION PROTEIN FTSA-RELATED"/>
    <property type="match status" value="1"/>
</dbReference>